<evidence type="ECO:0000259" key="4">
    <source>
        <dbReference type="Pfam" id="PF18962"/>
    </source>
</evidence>
<keyword evidence="1" id="KW-0433">Leucine-rich repeat</keyword>
<keyword evidence="6" id="KW-1185">Reference proteome</keyword>
<feature type="signal peptide" evidence="3">
    <location>
        <begin position="1"/>
        <end position="26"/>
    </location>
</feature>
<evidence type="ECO:0000256" key="3">
    <source>
        <dbReference type="SAM" id="SignalP"/>
    </source>
</evidence>
<dbReference type="EMBL" id="ACNN01000020">
    <property type="protein sequence ID" value="EEN82689.1"/>
    <property type="molecule type" value="Genomic_DNA"/>
</dbReference>
<dbReference type="InterPro" id="IPR026444">
    <property type="entry name" value="Secre_tail"/>
</dbReference>
<protein>
    <submittedName>
        <fullName evidence="5">Leucine Rich Repeat protein</fullName>
    </submittedName>
</protein>
<feature type="chain" id="PRO_5002928033" evidence="3">
    <location>
        <begin position="27"/>
        <end position="769"/>
    </location>
</feature>
<dbReference type="PANTHER" id="PTHR47566:SF1">
    <property type="entry name" value="PROTEIN NUD1"/>
    <property type="match status" value="1"/>
</dbReference>
<dbReference type="NCBIfam" id="TIGR04183">
    <property type="entry name" value="Por_Secre_tail"/>
    <property type="match status" value="1"/>
</dbReference>
<evidence type="ECO:0000256" key="1">
    <source>
        <dbReference type="ARBA" id="ARBA00022614"/>
    </source>
</evidence>
<dbReference type="InterPro" id="IPR032675">
    <property type="entry name" value="LRR_dom_sf"/>
</dbReference>
<accession>C3JAG0</accession>
<name>C3JAG0_POREA</name>
<dbReference type="AlphaFoldDB" id="C3JAG0"/>
<comment type="caution">
    <text evidence="5">The sequence shown here is derived from an EMBL/GenBank/DDBJ whole genome shotgun (WGS) entry which is preliminary data.</text>
</comment>
<organism evidence="5 6">
    <name type="scientific">Porphyromonas endodontalis (strain ATCC 35406 / DSM 24491 / JCM 8526 / CCUG 16442 / BCRC 14492 / NCTC 13058 / HG 370)</name>
    <name type="common">Bacteroides endodontalis</name>
    <dbReference type="NCBI Taxonomy" id="553175"/>
    <lineage>
        <taxon>Bacteria</taxon>
        <taxon>Pseudomonadati</taxon>
        <taxon>Bacteroidota</taxon>
        <taxon>Bacteroidia</taxon>
        <taxon>Bacteroidales</taxon>
        <taxon>Porphyromonadaceae</taxon>
        <taxon>Porphyromonas</taxon>
    </lineage>
</organism>
<dbReference type="RefSeq" id="WP_004333591.1">
    <property type="nucleotide sequence ID" value="NZ_ACNN01000020.1"/>
</dbReference>
<proteinExistence type="predicted"/>
<feature type="domain" description="Secretion system C-terminal sorting" evidence="4">
    <location>
        <begin position="701"/>
        <end position="762"/>
    </location>
</feature>
<sequence length="769" mass="84313">MKAFRYFMLGGGILFSSLAATGRATAADPSSYTTDGPKIVMTTEAVSSFVPWAIMIKADAADAESIWIDLNNNQKYDDGEDAKVNTDRADEYPKTGATVTIYGAVRELTVNLQALSSLVVSGNEKLQVLNCYKNKLTSLDLSKNKELTHLTCRNNQLTRLDLSANGKLQSLDCAVNNLADLKLNPSAPLQKVNLGSNQFIGWSATGYAQLEEVACFGNFISSEKMIALIQSLPMRTAENPGSFYMVDTQDFPNGRYSADIVKEATKKNWKVFDNKGGKKGVTYEGTSLTIAPGEEEYIIITTSKTTGQGSDTWGIKAVLADNADAGKAWIDFNGNGVKDANEIIKENGVPIYLKKTVPTIVAYGKFAAFDCGGLEVADNCISAIDLTHAPTLVVLTAYRNELTELDITNNPNLAQVSCAKNKIEKVNFSQSSKMQVVELSENNLTSLDLSACEELKAVFAMNNEISSLELPESSQMEMLIVPFNKLTSIDLRANKNLLQFVCEGNKIESLNVADLRKLYLLSCGSNKLKNLDLRNNASLRLLRYENNDDLEPVDLSNLVNLYQLYCGTKKLTELDVTHMPAIYELDCSEASLTKLLIPKENILHLVSCYNNKLNEQAIRDLVDRLCDRYKVNTAEFEPGSFYAINTSNSEEGNFVSVYAADVARSKGWDTYDWQDGENKGKNPYAGKPGAAVLLQTEAVALYPTVASETITLSIPNKEGARVQIYALDGTLVLNTVATSSKTTIDVSSLSEGVYFLHVANRIERFVVAR</sequence>
<keyword evidence="2" id="KW-0677">Repeat</keyword>
<keyword evidence="3" id="KW-0732">Signal</keyword>
<gene>
    <name evidence="5" type="ORF">POREN0001_0196</name>
</gene>
<dbReference type="InterPro" id="IPR052574">
    <property type="entry name" value="CDIRP"/>
</dbReference>
<evidence type="ECO:0000313" key="5">
    <source>
        <dbReference type="EMBL" id="EEN82689.1"/>
    </source>
</evidence>
<dbReference type="GeneID" id="93365204"/>
<evidence type="ECO:0000256" key="2">
    <source>
        <dbReference type="ARBA" id="ARBA00022737"/>
    </source>
</evidence>
<dbReference type="eggNOG" id="COG4886">
    <property type="taxonomic scope" value="Bacteria"/>
</dbReference>
<reference evidence="5 6" key="1">
    <citation type="submission" date="2009-04" db="EMBL/GenBank/DDBJ databases">
        <authorList>
            <person name="Sebastian Y."/>
            <person name="Madupu R."/>
            <person name="Durkin A.S."/>
            <person name="Torralba M."/>
            <person name="Methe B."/>
            <person name="Sutton G.G."/>
            <person name="Strausberg R.L."/>
            <person name="Nelson K.E."/>
        </authorList>
    </citation>
    <scope>NUCLEOTIDE SEQUENCE [LARGE SCALE GENOMIC DNA]</scope>
    <source>
        <strain evidence="6">ATCC 35406 / BCRC 14492 / JCM 8526 / NCTC 13058 / HG 370</strain>
    </source>
</reference>
<dbReference type="Proteomes" id="UP000004295">
    <property type="component" value="Unassembled WGS sequence"/>
</dbReference>
<dbReference type="Gene3D" id="3.80.10.10">
    <property type="entry name" value="Ribonuclease Inhibitor"/>
    <property type="match status" value="2"/>
</dbReference>
<dbReference type="PANTHER" id="PTHR47566">
    <property type="match status" value="1"/>
</dbReference>
<evidence type="ECO:0000313" key="6">
    <source>
        <dbReference type="Proteomes" id="UP000004295"/>
    </source>
</evidence>
<dbReference type="SUPFAM" id="SSF52058">
    <property type="entry name" value="L domain-like"/>
    <property type="match status" value="2"/>
</dbReference>
<dbReference type="GO" id="GO:0035591">
    <property type="term" value="F:signaling adaptor activity"/>
    <property type="evidence" value="ECO:0007669"/>
    <property type="project" value="TreeGrafter"/>
</dbReference>
<dbReference type="Pfam" id="PF18962">
    <property type="entry name" value="Por_Secre_tail"/>
    <property type="match status" value="1"/>
</dbReference>